<sequence length="184" mass="20677">MPNFFARVKPGASNLSEPQRSFFICISLVVIIAVKLRCRVNYDGLRFAAHLEKIGREIVQKVRGAEGPFIALHLRYEPDMLAFTMCDYGGTAEEKRSLFAGHKRTIRLRGGELLAVLDQTTGPELEARIRLLFEGHAVVSFVPVKERGGRNGRGGRIHHRSALLRVHLDDECFYAWVHLSLGVP</sequence>
<evidence type="ECO:0000256" key="5">
    <source>
        <dbReference type="ARBA" id="ARBA00030350"/>
    </source>
</evidence>
<evidence type="ECO:0000256" key="4">
    <source>
        <dbReference type="ARBA" id="ARBA00023277"/>
    </source>
</evidence>
<dbReference type="OrthoDB" id="1736729at2759"/>
<evidence type="ECO:0000256" key="2">
    <source>
        <dbReference type="ARBA" id="ARBA00022679"/>
    </source>
</evidence>
<name>A0A388JVE0_CHABU</name>
<dbReference type="Proteomes" id="UP000265515">
    <property type="component" value="Unassembled WGS sequence"/>
</dbReference>
<dbReference type="AlphaFoldDB" id="A0A388JVE0"/>
<dbReference type="Gramene" id="GBG61784">
    <property type="protein sequence ID" value="GBG61784"/>
    <property type="gene ID" value="CBR_g23743"/>
</dbReference>
<dbReference type="PANTHER" id="PTHR31818">
    <property type="entry name" value="O-FUCOSYLTRANSFERASE 16"/>
    <property type="match status" value="1"/>
</dbReference>
<protein>
    <recommendedName>
        <fullName evidence="5">O-fucosyltransferase family protein</fullName>
    </recommendedName>
</protein>
<dbReference type="EMBL" id="BFEA01000023">
    <property type="protein sequence ID" value="GBG61784.1"/>
    <property type="molecule type" value="Genomic_DNA"/>
</dbReference>
<keyword evidence="3" id="KW-0294">Fucose metabolism</keyword>
<dbReference type="GO" id="GO:0016740">
    <property type="term" value="F:transferase activity"/>
    <property type="evidence" value="ECO:0007669"/>
    <property type="project" value="UniProtKB-KW"/>
</dbReference>
<accession>A0A388JVE0</accession>
<proteinExistence type="inferred from homology"/>
<evidence type="ECO:0000313" key="7">
    <source>
        <dbReference type="Proteomes" id="UP000265515"/>
    </source>
</evidence>
<comment type="caution">
    <text evidence="6">The sequence shown here is derived from an EMBL/GenBank/DDBJ whole genome shotgun (WGS) entry which is preliminary data.</text>
</comment>
<dbReference type="Pfam" id="PF10250">
    <property type="entry name" value="O-FucT"/>
    <property type="match status" value="1"/>
</dbReference>
<evidence type="ECO:0000256" key="3">
    <source>
        <dbReference type="ARBA" id="ARBA00023253"/>
    </source>
</evidence>
<keyword evidence="4" id="KW-0119">Carbohydrate metabolism</keyword>
<gene>
    <name evidence="6" type="ORF">CBR_g23743</name>
</gene>
<dbReference type="GO" id="GO:0006004">
    <property type="term" value="P:fucose metabolic process"/>
    <property type="evidence" value="ECO:0007669"/>
    <property type="project" value="UniProtKB-KW"/>
</dbReference>
<keyword evidence="7" id="KW-1185">Reference proteome</keyword>
<organism evidence="6 7">
    <name type="scientific">Chara braunii</name>
    <name type="common">Braun's stonewort</name>
    <dbReference type="NCBI Taxonomy" id="69332"/>
    <lineage>
        <taxon>Eukaryota</taxon>
        <taxon>Viridiplantae</taxon>
        <taxon>Streptophyta</taxon>
        <taxon>Charophyceae</taxon>
        <taxon>Charales</taxon>
        <taxon>Characeae</taxon>
        <taxon>Chara</taxon>
    </lineage>
</organism>
<dbReference type="PANTHER" id="PTHR31818:SF1">
    <property type="entry name" value="O-FUCOSYLTRANSFERASE 16"/>
    <property type="match status" value="1"/>
</dbReference>
<dbReference type="STRING" id="69332.A0A388JVE0"/>
<evidence type="ECO:0000313" key="6">
    <source>
        <dbReference type="EMBL" id="GBG61784.1"/>
    </source>
</evidence>
<comment type="similarity">
    <text evidence="1">Belongs to the glycosyltransferase GT106 family.</text>
</comment>
<reference evidence="6 7" key="1">
    <citation type="journal article" date="2018" name="Cell">
        <title>The Chara Genome: Secondary Complexity and Implications for Plant Terrestrialization.</title>
        <authorList>
            <person name="Nishiyama T."/>
            <person name="Sakayama H."/>
            <person name="Vries J.D."/>
            <person name="Buschmann H."/>
            <person name="Saint-Marcoux D."/>
            <person name="Ullrich K.K."/>
            <person name="Haas F.B."/>
            <person name="Vanderstraeten L."/>
            <person name="Becker D."/>
            <person name="Lang D."/>
            <person name="Vosolsobe S."/>
            <person name="Rombauts S."/>
            <person name="Wilhelmsson P.K.I."/>
            <person name="Janitza P."/>
            <person name="Kern R."/>
            <person name="Heyl A."/>
            <person name="Rumpler F."/>
            <person name="Villalobos L.I.A.C."/>
            <person name="Clay J.M."/>
            <person name="Skokan R."/>
            <person name="Toyoda A."/>
            <person name="Suzuki Y."/>
            <person name="Kagoshima H."/>
            <person name="Schijlen E."/>
            <person name="Tajeshwar N."/>
            <person name="Catarino B."/>
            <person name="Hetherington A.J."/>
            <person name="Saltykova A."/>
            <person name="Bonnot C."/>
            <person name="Breuninger H."/>
            <person name="Symeonidi A."/>
            <person name="Radhakrishnan G.V."/>
            <person name="Van Nieuwerburgh F."/>
            <person name="Deforce D."/>
            <person name="Chang C."/>
            <person name="Karol K.G."/>
            <person name="Hedrich R."/>
            <person name="Ulvskov P."/>
            <person name="Glockner G."/>
            <person name="Delwiche C.F."/>
            <person name="Petrasek J."/>
            <person name="Van de Peer Y."/>
            <person name="Friml J."/>
            <person name="Beilby M."/>
            <person name="Dolan L."/>
            <person name="Kohara Y."/>
            <person name="Sugano S."/>
            <person name="Fujiyama A."/>
            <person name="Delaux P.-M."/>
            <person name="Quint M."/>
            <person name="TheiBen G."/>
            <person name="Hagemann M."/>
            <person name="Harholt J."/>
            <person name="Dunand C."/>
            <person name="Zachgo S."/>
            <person name="Langdale J."/>
            <person name="Maumus F."/>
            <person name="Straeten D.V.D."/>
            <person name="Gould S.B."/>
            <person name="Rensing S.A."/>
        </authorList>
    </citation>
    <scope>NUCLEOTIDE SEQUENCE [LARGE SCALE GENOMIC DNA]</scope>
    <source>
        <strain evidence="6 7">S276</strain>
    </source>
</reference>
<keyword evidence="2" id="KW-0808">Transferase</keyword>
<dbReference type="InterPro" id="IPR019378">
    <property type="entry name" value="GDP-Fuc_O-FucTrfase"/>
</dbReference>
<evidence type="ECO:0000256" key="1">
    <source>
        <dbReference type="ARBA" id="ARBA00007737"/>
    </source>
</evidence>